<dbReference type="Pfam" id="PF03323">
    <property type="entry name" value="GerA"/>
    <property type="match status" value="1"/>
</dbReference>
<reference evidence="6 7" key="1">
    <citation type="submission" date="2021-01" db="EMBL/GenBank/DDBJ databases">
        <title>Genomic Encyclopedia of Type Strains, Phase IV (KMG-IV): sequencing the most valuable type-strain genomes for metagenomic binning, comparative biology and taxonomic classification.</title>
        <authorList>
            <person name="Goeker M."/>
        </authorList>
    </citation>
    <scope>NUCLEOTIDE SEQUENCE [LARGE SCALE GENOMIC DNA]</scope>
    <source>
        <strain evidence="6 7">DSM 25879</strain>
    </source>
</reference>
<dbReference type="PIRSF" id="PIRSF005690">
    <property type="entry name" value="GerBA"/>
    <property type="match status" value="1"/>
</dbReference>
<feature type="transmembrane region" description="Helical" evidence="5">
    <location>
        <begin position="405"/>
        <end position="430"/>
    </location>
</feature>
<keyword evidence="3 4" id="KW-0472">Membrane</keyword>
<evidence type="ECO:0000256" key="2">
    <source>
        <dbReference type="ARBA" id="ARBA00005278"/>
    </source>
</evidence>
<evidence type="ECO:0000256" key="5">
    <source>
        <dbReference type="SAM" id="Phobius"/>
    </source>
</evidence>
<protein>
    <submittedName>
        <fullName evidence="6">Spore germination protein KA</fullName>
    </submittedName>
</protein>
<accession>A0ABS2P5R1</accession>
<evidence type="ECO:0000313" key="6">
    <source>
        <dbReference type="EMBL" id="MBM7622219.1"/>
    </source>
</evidence>
<comment type="caution">
    <text evidence="6">The sequence shown here is derived from an EMBL/GenBank/DDBJ whole genome shotgun (WGS) entry which is preliminary data.</text>
</comment>
<keyword evidence="7" id="KW-1185">Reference proteome</keyword>
<keyword evidence="5" id="KW-1133">Transmembrane helix</keyword>
<dbReference type="Proteomes" id="UP000737402">
    <property type="component" value="Unassembled WGS sequence"/>
</dbReference>
<comment type="subcellular location">
    <subcellularLocation>
        <location evidence="4">Cell membrane</location>
    </subcellularLocation>
    <subcellularLocation>
        <location evidence="1">Membrane</location>
        <topology evidence="1">Multi-pass membrane protein</topology>
    </subcellularLocation>
</comment>
<evidence type="ECO:0000256" key="4">
    <source>
        <dbReference type="PIRNR" id="PIRNR005690"/>
    </source>
</evidence>
<evidence type="ECO:0000256" key="3">
    <source>
        <dbReference type="ARBA" id="ARBA00023136"/>
    </source>
</evidence>
<dbReference type="PANTHER" id="PTHR22550">
    <property type="entry name" value="SPORE GERMINATION PROTEIN"/>
    <property type="match status" value="1"/>
</dbReference>
<evidence type="ECO:0000313" key="7">
    <source>
        <dbReference type="Proteomes" id="UP000737402"/>
    </source>
</evidence>
<feature type="transmembrane region" description="Helical" evidence="5">
    <location>
        <begin position="280"/>
        <end position="302"/>
    </location>
</feature>
<dbReference type="EMBL" id="JAFBED010000016">
    <property type="protein sequence ID" value="MBM7622219.1"/>
    <property type="molecule type" value="Genomic_DNA"/>
</dbReference>
<proteinExistence type="inferred from homology"/>
<dbReference type="PANTHER" id="PTHR22550:SF5">
    <property type="entry name" value="LEUCINE ZIPPER PROTEIN 4"/>
    <property type="match status" value="1"/>
</dbReference>
<keyword evidence="5" id="KW-0812">Transmembrane</keyword>
<evidence type="ECO:0000256" key="1">
    <source>
        <dbReference type="ARBA" id="ARBA00004141"/>
    </source>
</evidence>
<name>A0ABS2P5R1_9BACI</name>
<organism evidence="6 7">
    <name type="scientific">Sutcliffiella tianshenii</name>
    <dbReference type="NCBI Taxonomy" id="1463404"/>
    <lineage>
        <taxon>Bacteria</taxon>
        <taxon>Bacillati</taxon>
        <taxon>Bacillota</taxon>
        <taxon>Bacilli</taxon>
        <taxon>Bacillales</taxon>
        <taxon>Bacillaceae</taxon>
        <taxon>Sutcliffiella</taxon>
    </lineage>
</organism>
<sequence>MTQKEPTGVLSTNLDENIMILREAFVHSEDFVVDYTPYQKKDAYLIYIESITERKLIEQEIIKPIHISESDNVNTFLPQAFIKETNSIKEISKFLLEGNSILLQKDNPLAMIYQSQLLTERNITEPGSETIIRGAHEGFVETLSTNIYLIRKRLQNPKLKIKYFSIGNDSHTKVAMIYLDHLANRKTVGNLEKRLSDIDTDFILAPGHIEEYISDNMSIFPTLISTERPDRTVANLMDGRIAIIADNSPSALIAPVTFFSFFQSPDDYNSRWYFGSFIRFLRIMGFLITIALPATYIAIVSYHYEVLPTEIVVSIKSSLEYVPYPPLVEALAMQITLEILREASIRLPNPIAQTIGVVGGLVIGTAVVEANLVSNTMIIVVAITAISSFVVPIPEMGSSIRLLGFPFMILASLFGFIGMSFFLMFVLIHLCKLESFGTPFFAPFSTLRFSEMKDTIIRTPLPFFKSRPSDTQPREKKKTRT</sequence>
<dbReference type="RefSeq" id="WP_204419716.1">
    <property type="nucleotide sequence ID" value="NZ_JAFBED010000016.1"/>
</dbReference>
<gene>
    <name evidence="6" type="ORF">JOC95_004134</name>
</gene>
<dbReference type="InterPro" id="IPR050768">
    <property type="entry name" value="UPF0353/GerABKA_families"/>
</dbReference>
<comment type="similarity">
    <text evidence="2 4">Belongs to the GerABKA family.</text>
</comment>
<feature type="transmembrane region" description="Helical" evidence="5">
    <location>
        <begin position="373"/>
        <end position="393"/>
    </location>
</feature>
<dbReference type="InterPro" id="IPR004995">
    <property type="entry name" value="Spore_Ger"/>
</dbReference>